<reference evidence="11" key="1">
    <citation type="submission" date="2018-06" db="EMBL/GenBank/DDBJ databases">
        <authorList>
            <person name="Zhirakovskaya E."/>
        </authorList>
    </citation>
    <scope>NUCLEOTIDE SEQUENCE</scope>
</reference>
<dbReference type="SUPFAM" id="SSF53738">
    <property type="entry name" value="Phosphoglucomutase, first 3 domains"/>
    <property type="match status" value="3"/>
</dbReference>
<comment type="cofactor">
    <cofactor evidence="1">
        <name>Mg(2+)</name>
        <dbReference type="ChEBI" id="CHEBI:18420"/>
    </cofactor>
</comment>
<evidence type="ECO:0000313" key="11">
    <source>
        <dbReference type="EMBL" id="VAX34001.1"/>
    </source>
</evidence>
<feature type="domain" description="Alpha-D-phosphohexomutase alpha/beta/alpha" evidence="10">
    <location>
        <begin position="260"/>
        <end position="370"/>
    </location>
</feature>
<dbReference type="InterPro" id="IPR036900">
    <property type="entry name" value="A-D-PHexomutase_C_sf"/>
</dbReference>
<dbReference type="PROSITE" id="PS00710">
    <property type="entry name" value="PGM_PMM"/>
    <property type="match status" value="1"/>
</dbReference>
<keyword evidence="3" id="KW-0597">Phosphoprotein</keyword>
<keyword evidence="6 11" id="KW-0413">Isomerase</keyword>
<dbReference type="Pfam" id="PF00408">
    <property type="entry name" value="PGM_PMM_IV"/>
    <property type="match status" value="1"/>
</dbReference>
<dbReference type="Pfam" id="PF02880">
    <property type="entry name" value="PGM_PMM_III"/>
    <property type="match status" value="1"/>
</dbReference>
<evidence type="ECO:0000256" key="2">
    <source>
        <dbReference type="ARBA" id="ARBA00010231"/>
    </source>
</evidence>
<dbReference type="Gene3D" id="3.40.120.10">
    <property type="entry name" value="Alpha-D-Glucose-1,6-Bisphosphate, subunit A, domain 3"/>
    <property type="match status" value="3"/>
</dbReference>
<protein>
    <submittedName>
        <fullName evidence="11">Phosphoglucomutase @ Phosphomannomutase</fullName>
        <ecNumber evidence="11">5.4.2.2</ecNumber>
        <ecNumber evidence="11">5.4.2.8</ecNumber>
    </submittedName>
</protein>
<evidence type="ECO:0000256" key="3">
    <source>
        <dbReference type="ARBA" id="ARBA00022553"/>
    </source>
</evidence>
<name>A0A3B1D5D7_9ZZZZ</name>
<evidence type="ECO:0000256" key="5">
    <source>
        <dbReference type="ARBA" id="ARBA00022842"/>
    </source>
</evidence>
<dbReference type="GO" id="GO:0000287">
    <property type="term" value="F:magnesium ion binding"/>
    <property type="evidence" value="ECO:0007669"/>
    <property type="project" value="InterPro"/>
</dbReference>
<gene>
    <name evidence="11" type="ORF">MNBD_NITROSPIRAE03-1126</name>
</gene>
<evidence type="ECO:0000259" key="7">
    <source>
        <dbReference type="Pfam" id="PF00408"/>
    </source>
</evidence>
<dbReference type="SUPFAM" id="SSF55957">
    <property type="entry name" value="Phosphoglucomutase, C-terminal domain"/>
    <property type="match status" value="1"/>
</dbReference>
<dbReference type="InterPro" id="IPR005844">
    <property type="entry name" value="A-D-PHexomutase_a/b/a-I"/>
</dbReference>
<dbReference type="Gene3D" id="3.30.310.50">
    <property type="entry name" value="Alpha-D-phosphohexomutase, C-terminal domain"/>
    <property type="match status" value="1"/>
</dbReference>
<feature type="domain" description="Alpha-D-phosphohexomutase alpha/beta/alpha" evidence="9">
    <location>
        <begin position="154"/>
        <end position="256"/>
    </location>
</feature>
<dbReference type="Pfam" id="PF02878">
    <property type="entry name" value="PGM_PMM_I"/>
    <property type="match status" value="1"/>
</dbReference>
<dbReference type="Pfam" id="PF02879">
    <property type="entry name" value="PGM_PMM_II"/>
    <property type="match status" value="1"/>
</dbReference>
<dbReference type="EMBL" id="UOGI01000236">
    <property type="protein sequence ID" value="VAX34001.1"/>
    <property type="molecule type" value="Genomic_DNA"/>
</dbReference>
<dbReference type="GO" id="GO:0005975">
    <property type="term" value="P:carbohydrate metabolic process"/>
    <property type="evidence" value="ECO:0007669"/>
    <property type="project" value="InterPro"/>
</dbReference>
<evidence type="ECO:0000259" key="9">
    <source>
        <dbReference type="Pfam" id="PF02879"/>
    </source>
</evidence>
<sequence length="469" mass="52073">MNENIFREYDIRGVAGRDLTGKFAVSLGKAFGTYLRKVNPETKCITIGRDARISSGELSDGMIEGVVSSGIDVIDVGLCPTPLQYFSLFHLDVDGGIMVTGSHNPPQYNGFKLSVGKETIFGDSIQGLKDILLKQEWSECQHKGSIKEYDIISAYKEFIVSRFSYLSDKKYRRLKIVVDAGNGTAGLVVPDLLDAAGCEVMPLYCEPDGRFPNHHPDPTVVEYIKDLIKTTKTWGADLGVGYDGDADRIGVVDATGDIIWGDQIMIVLSREILKRVPGAVIVGDVKCSQVMFDDIERHGGRPIMWRTGHSLVKDKMKKEGAVLAGEFSGHIFISDGYFGYDDAVYTTMRIIEIMKTRGLGMNELLSDIPRMYNTPEIRIECPEDKKKSVVQRVVKRFQEQMASGNGQVPIKGLHDIDGVRVVFNRGWGLVRASNTQPVVVMRVEAEDEESLNSYKALLDKELKDAMEVI</sequence>
<feature type="domain" description="Alpha-D-phosphohexomutase alpha/beta/alpha" evidence="8">
    <location>
        <begin position="4"/>
        <end position="117"/>
    </location>
</feature>
<dbReference type="InterPro" id="IPR016055">
    <property type="entry name" value="A-D-PHexomutase_a/b/a-I/II/III"/>
</dbReference>
<dbReference type="InterPro" id="IPR016066">
    <property type="entry name" value="A-D-PHexomutase_CS"/>
</dbReference>
<dbReference type="InterPro" id="IPR005843">
    <property type="entry name" value="A-D-PHexomutase_C"/>
</dbReference>
<keyword evidence="5" id="KW-0460">Magnesium</keyword>
<evidence type="ECO:0000259" key="10">
    <source>
        <dbReference type="Pfam" id="PF02880"/>
    </source>
</evidence>
<evidence type="ECO:0000256" key="6">
    <source>
        <dbReference type="ARBA" id="ARBA00023235"/>
    </source>
</evidence>
<dbReference type="InterPro" id="IPR005845">
    <property type="entry name" value="A-D-PHexomutase_a/b/a-II"/>
</dbReference>
<dbReference type="EC" id="5.4.2.2" evidence="11"/>
<dbReference type="PRINTS" id="PR00509">
    <property type="entry name" value="PGMPMM"/>
</dbReference>
<dbReference type="PANTHER" id="PTHR43771">
    <property type="entry name" value="PHOSPHOMANNOMUTASE"/>
    <property type="match status" value="1"/>
</dbReference>
<dbReference type="AlphaFoldDB" id="A0A3B1D5D7"/>
<dbReference type="CDD" id="cd03089">
    <property type="entry name" value="PMM_PGM"/>
    <property type="match status" value="1"/>
</dbReference>
<evidence type="ECO:0000256" key="4">
    <source>
        <dbReference type="ARBA" id="ARBA00022723"/>
    </source>
</evidence>
<dbReference type="EC" id="5.4.2.8" evidence="11"/>
<accession>A0A3B1D5D7</accession>
<evidence type="ECO:0000256" key="1">
    <source>
        <dbReference type="ARBA" id="ARBA00001946"/>
    </source>
</evidence>
<dbReference type="InterPro" id="IPR005841">
    <property type="entry name" value="Alpha-D-phosphohexomutase_SF"/>
</dbReference>
<comment type="similarity">
    <text evidence="2">Belongs to the phosphohexose mutase family.</text>
</comment>
<dbReference type="GO" id="GO:0004615">
    <property type="term" value="F:phosphomannomutase activity"/>
    <property type="evidence" value="ECO:0007669"/>
    <property type="project" value="UniProtKB-EC"/>
</dbReference>
<feature type="domain" description="Alpha-D-phosphohexomutase C-terminal" evidence="7">
    <location>
        <begin position="376"/>
        <end position="458"/>
    </location>
</feature>
<dbReference type="GO" id="GO:0004614">
    <property type="term" value="F:phosphoglucomutase activity"/>
    <property type="evidence" value="ECO:0007669"/>
    <property type="project" value="UniProtKB-EC"/>
</dbReference>
<dbReference type="InterPro" id="IPR005846">
    <property type="entry name" value="A-D-PHexomutase_a/b/a-III"/>
</dbReference>
<keyword evidence="4" id="KW-0479">Metal-binding</keyword>
<organism evidence="11">
    <name type="scientific">hydrothermal vent metagenome</name>
    <dbReference type="NCBI Taxonomy" id="652676"/>
    <lineage>
        <taxon>unclassified sequences</taxon>
        <taxon>metagenomes</taxon>
        <taxon>ecological metagenomes</taxon>
    </lineage>
</organism>
<dbReference type="PANTHER" id="PTHR43771:SF2">
    <property type="entry name" value="PHOSPHOMANNOMUTASE_PHOSPHOGLUCOMUTASE"/>
    <property type="match status" value="1"/>
</dbReference>
<evidence type="ECO:0000259" key="8">
    <source>
        <dbReference type="Pfam" id="PF02878"/>
    </source>
</evidence>
<proteinExistence type="inferred from homology"/>